<feature type="transmembrane region" description="Helical" evidence="1">
    <location>
        <begin position="12"/>
        <end position="33"/>
    </location>
</feature>
<protein>
    <submittedName>
        <fullName evidence="2">Uncharacterized protein</fullName>
    </submittedName>
</protein>
<dbReference type="AlphaFoldDB" id="A0A2N7PLB3"/>
<reference evidence="2 3" key="1">
    <citation type="submission" date="2018-01" db="EMBL/GenBank/DDBJ databases">
        <title>Metagenomic assembled genomes from two thermal pools in the Uzon Caldera, Kamchatka, Russia.</title>
        <authorList>
            <person name="Wilkins L."/>
            <person name="Ettinger C."/>
        </authorList>
    </citation>
    <scope>NUCLEOTIDE SEQUENCE [LARGE SCALE GENOMIC DNA]</scope>
    <source>
        <strain evidence="2">ZAV-15</strain>
    </source>
</reference>
<keyword evidence="1" id="KW-0812">Transmembrane</keyword>
<keyword evidence="1" id="KW-0472">Membrane</keyword>
<evidence type="ECO:0000313" key="3">
    <source>
        <dbReference type="Proteomes" id="UP000235731"/>
    </source>
</evidence>
<name>A0A2N7PLB3_9BACT</name>
<sequence>MTYKQRNSGQALFLTIIFSLLGLLLIGGLYLAYERAIKIVFPIRTYTTLREAASGTVQMLAKYIDECPENAKLTFECPQGLGSPDERYCRSGIIKFRLIEYKDVFVANATICPLYQALFPGESAEAVVSTDPNIQFSRKLVYSIIVKAYGPYGTTSTIEAVYQP</sequence>
<evidence type="ECO:0000313" key="2">
    <source>
        <dbReference type="EMBL" id="PMP64430.1"/>
    </source>
</evidence>
<evidence type="ECO:0000256" key="1">
    <source>
        <dbReference type="SAM" id="Phobius"/>
    </source>
</evidence>
<comment type="caution">
    <text evidence="2">The sequence shown here is derived from an EMBL/GenBank/DDBJ whole genome shotgun (WGS) entry which is preliminary data.</text>
</comment>
<gene>
    <name evidence="2" type="ORF">C0197_00460</name>
</gene>
<dbReference type="EMBL" id="PNIE01000007">
    <property type="protein sequence ID" value="PMP64430.1"/>
    <property type="molecule type" value="Genomic_DNA"/>
</dbReference>
<keyword evidence="1" id="KW-1133">Transmembrane helix</keyword>
<dbReference type="Proteomes" id="UP000235731">
    <property type="component" value="Unassembled WGS sequence"/>
</dbReference>
<accession>A0A2N7PLB3</accession>
<proteinExistence type="predicted"/>
<organism evidence="2 3">
    <name type="scientific">Caldimicrobium thiodismutans</name>
    <dbReference type="NCBI Taxonomy" id="1653476"/>
    <lineage>
        <taxon>Bacteria</taxon>
        <taxon>Pseudomonadati</taxon>
        <taxon>Thermodesulfobacteriota</taxon>
        <taxon>Thermodesulfobacteria</taxon>
        <taxon>Thermodesulfobacteriales</taxon>
        <taxon>Thermodesulfobacteriaceae</taxon>
        <taxon>Caldimicrobium</taxon>
    </lineage>
</organism>